<keyword evidence="2" id="KW-1185">Reference proteome</keyword>
<name>A0AA88CZD1_FICCA</name>
<dbReference type="Proteomes" id="UP001187192">
    <property type="component" value="Unassembled WGS sequence"/>
</dbReference>
<comment type="caution">
    <text evidence="1">The sequence shown here is derived from an EMBL/GenBank/DDBJ whole genome shotgun (WGS) entry which is preliminary data.</text>
</comment>
<dbReference type="EMBL" id="BTGU01000011">
    <property type="protein sequence ID" value="GMN40703.1"/>
    <property type="molecule type" value="Genomic_DNA"/>
</dbReference>
<gene>
    <name evidence="1" type="ORF">TIFTF001_009937</name>
</gene>
<evidence type="ECO:0000313" key="2">
    <source>
        <dbReference type="Proteomes" id="UP001187192"/>
    </source>
</evidence>
<accession>A0AA88CZD1</accession>
<dbReference type="AlphaFoldDB" id="A0AA88CZD1"/>
<sequence>MEETWGSAVRRMETAMNTETAEFATFDWARHGELGSTHEDDGGVSLSPGFHDFGEPRVLKLQWGQRW</sequence>
<organism evidence="1 2">
    <name type="scientific">Ficus carica</name>
    <name type="common">Common fig</name>
    <dbReference type="NCBI Taxonomy" id="3494"/>
    <lineage>
        <taxon>Eukaryota</taxon>
        <taxon>Viridiplantae</taxon>
        <taxon>Streptophyta</taxon>
        <taxon>Embryophyta</taxon>
        <taxon>Tracheophyta</taxon>
        <taxon>Spermatophyta</taxon>
        <taxon>Magnoliopsida</taxon>
        <taxon>eudicotyledons</taxon>
        <taxon>Gunneridae</taxon>
        <taxon>Pentapetalae</taxon>
        <taxon>rosids</taxon>
        <taxon>fabids</taxon>
        <taxon>Rosales</taxon>
        <taxon>Moraceae</taxon>
        <taxon>Ficeae</taxon>
        <taxon>Ficus</taxon>
    </lineage>
</organism>
<evidence type="ECO:0000313" key="1">
    <source>
        <dbReference type="EMBL" id="GMN40703.1"/>
    </source>
</evidence>
<protein>
    <submittedName>
        <fullName evidence="1">Uncharacterized protein</fullName>
    </submittedName>
</protein>
<reference evidence="1" key="1">
    <citation type="submission" date="2023-07" db="EMBL/GenBank/DDBJ databases">
        <title>draft genome sequence of fig (Ficus carica).</title>
        <authorList>
            <person name="Takahashi T."/>
            <person name="Nishimura K."/>
        </authorList>
    </citation>
    <scope>NUCLEOTIDE SEQUENCE</scope>
</reference>
<proteinExistence type="predicted"/>